<dbReference type="OrthoDB" id="16820at2759"/>
<keyword evidence="10 11" id="KW-0472">Membrane</keyword>
<evidence type="ECO:0000259" key="12">
    <source>
        <dbReference type="Pfam" id="PF01494"/>
    </source>
</evidence>
<dbReference type="AlphaFoldDB" id="A0A8H4JWD7"/>
<accession>A0A8H4JWD7</accession>
<keyword evidence="9" id="KW-0503">Monooxygenase</keyword>
<keyword evidence="4" id="KW-0285">Flavoprotein</keyword>
<evidence type="ECO:0000256" key="3">
    <source>
        <dbReference type="ARBA" id="ARBA00007992"/>
    </source>
</evidence>
<feature type="transmembrane region" description="Helical" evidence="11">
    <location>
        <begin position="623"/>
        <end position="645"/>
    </location>
</feature>
<evidence type="ECO:0000256" key="7">
    <source>
        <dbReference type="ARBA" id="ARBA00022989"/>
    </source>
</evidence>
<name>A0A8H4JWD7_9HYPO</name>
<evidence type="ECO:0000256" key="4">
    <source>
        <dbReference type="ARBA" id="ARBA00022630"/>
    </source>
</evidence>
<organism evidence="13 14">
    <name type="scientific">Fusarium austroafricanum</name>
    <dbReference type="NCBI Taxonomy" id="2364996"/>
    <lineage>
        <taxon>Eukaryota</taxon>
        <taxon>Fungi</taxon>
        <taxon>Dikarya</taxon>
        <taxon>Ascomycota</taxon>
        <taxon>Pezizomycotina</taxon>
        <taxon>Sordariomycetes</taxon>
        <taxon>Hypocreomycetidae</taxon>
        <taxon>Hypocreales</taxon>
        <taxon>Nectriaceae</taxon>
        <taxon>Fusarium</taxon>
        <taxon>Fusarium concolor species complex</taxon>
    </lineage>
</organism>
<evidence type="ECO:0000256" key="6">
    <source>
        <dbReference type="ARBA" id="ARBA00022827"/>
    </source>
</evidence>
<dbReference type="GO" id="GO:0071949">
    <property type="term" value="F:FAD binding"/>
    <property type="evidence" value="ECO:0007669"/>
    <property type="project" value="InterPro"/>
</dbReference>
<feature type="domain" description="FAD-binding" evidence="12">
    <location>
        <begin position="213"/>
        <end position="287"/>
    </location>
</feature>
<dbReference type="InterPro" id="IPR036188">
    <property type="entry name" value="FAD/NAD-bd_sf"/>
</dbReference>
<dbReference type="Gene3D" id="3.50.50.60">
    <property type="entry name" value="FAD/NAD(P)-binding domain"/>
    <property type="match status" value="2"/>
</dbReference>
<dbReference type="EMBL" id="JAADJG010000688">
    <property type="protein sequence ID" value="KAF4439565.1"/>
    <property type="molecule type" value="Genomic_DNA"/>
</dbReference>
<dbReference type="PANTHER" id="PTHR47356">
    <property type="entry name" value="FAD-DEPENDENT MONOOXYGENASE ASQG-RELATED"/>
    <property type="match status" value="1"/>
</dbReference>
<gene>
    <name evidence="13" type="ORF">F53441_12551</name>
</gene>
<dbReference type="GO" id="GO:0016020">
    <property type="term" value="C:membrane"/>
    <property type="evidence" value="ECO:0007669"/>
    <property type="project" value="UniProtKB-SubCell"/>
</dbReference>
<dbReference type="GO" id="GO:0004497">
    <property type="term" value="F:monooxygenase activity"/>
    <property type="evidence" value="ECO:0007669"/>
    <property type="project" value="UniProtKB-KW"/>
</dbReference>
<dbReference type="InterPro" id="IPR050562">
    <property type="entry name" value="FAD_mOase_fung"/>
</dbReference>
<dbReference type="InterPro" id="IPR002938">
    <property type="entry name" value="FAD-bd"/>
</dbReference>
<evidence type="ECO:0000256" key="10">
    <source>
        <dbReference type="ARBA" id="ARBA00023136"/>
    </source>
</evidence>
<keyword evidence="7 11" id="KW-1133">Transmembrane helix</keyword>
<keyword evidence="14" id="KW-1185">Reference proteome</keyword>
<feature type="transmembrane region" description="Helical" evidence="11">
    <location>
        <begin position="711"/>
        <end position="737"/>
    </location>
</feature>
<evidence type="ECO:0000256" key="2">
    <source>
        <dbReference type="ARBA" id="ARBA00004370"/>
    </source>
</evidence>
<feature type="transmembrane region" description="Helical" evidence="11">
    <location>
        <begin position="574"/>
        <end position="594"/>
    </location>
</feature>
<dbReference type="SUPFAM" id="SSF51905">
    <property type="entry name" value="FAD/NAD(P)-binding domain"/>
    <property type="match status" value="1"/>
</dbReference>
<feature type="transmembrane region" description="Helical" evidence="11">
    <location>
        <begin position="7"/>
        <end position="25"/>
    </location>
</feature>
<protein>
    <submittedName>
        <fullName evidence="13">FAD binding domain protein</fullName>
    </submittedName>
</protein>
<keyword evidence="6" id="KW-0274">FAD</keyword>
<comment type="subcellular location">
    <subcellularLocation>
        <location evidence="2">Membrane</location>
    </subcellularLocation>
</comment>
<evidence type="ECO:0000256" key="5">
    <source>
        <dbReference type="ARBA" id="ARBA00022692"/>
    </source>
</evidence>
<evidence type="ECO:0000256" key="9">
    <source>
        <dbReference type="ARBA" id="ARBA00023033"/>
    </source>
</evidence>
<keyword evidence="5 11" id="KW-0812">Transmembrane</keyword>
<evidence type="ECO:0000256" key="11">
    <source>
        <dbReference type="SAM" id="Phobius"/>
    </source>
</evidence>
<evidence type="ECO:0000256" key="8">
    <source>
        <dbReference type="ARBA" id="ARBA00023002"/>
    </source>
</evidence>
<evidence type="ECO:0000256" key="1">
    <source>
        <dbReference type="ARBA" id="ARBA00001974"/>
    </source>
</evidence>
<feature type="transmembrane region" description="Helical" evidence="11">
    <location>
        <begin position="665"/>
        <end position="690"/>
    </location>
</feature>
<reference evidence="13" key="1">
    <citation type="submission" date="2020-01" db="EMBL/GenBank/DDBJ databases">
        <title>Identification and distribution of gene clusters putatively required for synthesis of sphingolipid metabolism inhibitors in phylogenetically diverse species of the filamentous fungus Fusarium.</title>
        <authorList>
            <person name="Kim H.-S."/>
            <person name="Busman M."/>
            <person name="Brown D.W."/>
            <person name="Divon H."/>
            <person name="Uhlig S."/>
            <person name="Proctor R.H."/>
        </authorList>
    </citation>
    <scope>NUCLEOTIDE SEQUENCE</scope>
    <source>
        <strain evidence="13">NRRL 53441</strain>
    </source>
</reference>
<dbReference type="PRINTS" id="PR00420">
    <property type="entry name" value="RNGMNOXGNASE"/>
</dbReference>
<dbReference type="Proteomes" id="UP000605986">
    <property type="component" value="Unassembled WGS sequence"/>
</dbReference>
<comment type="similarity">
    <text evidence="3">Belongs to the paxM FAD-dependent monooxygenase family.</text>
</comment>
<comment type="caution">
    <text evidence="13">The sequence shown here is derived from an EMBL/GenBank/DDBJ whole genome shotgun (WGS) entry which is preliminary data.</text>
</comment>
<proteinExistence type="inferred from homology"/>
<dbReference type="Pfam" id="PF01494">
    <property type="entry name" value="FAD_binding_3"/>
    <property type="match status" value="1"/>
</dbReference>
<sequence length="747" mass="82484">MAYPTNFKLIIAGGGIAGLSLAIMLEKFDLDYILLEAYSDIAPAVGASIGMFPNGLRVLDQLGCYQPIRDVYGDEVPVNFLCTRNENGSIRNSLNGVFNHLEKRTILVGADGLHSQVRKSMHQLGHSLEPGYFDTDEEDNVPCHYICGFGISQDVPGWPVGHQCMVTGRGRSQLVVSGPENRVYWFMFEKLPETKCGKGIPRYNKQDEAEFVKRNQSVRITPEITFGQVYANAISSTLTPLHEVVRKKWFFKRIITLGDSAHKPNPIGGQGTNGAIESCPELINGLMRLKDTRDNGLSNLSNNDITKVFSQVQSARHDRAKAIVRRAYLMQILFANEYPIVSKLWGLLGSSPSGEGTLNASGFIFLGGTTIKQLPVIYRPRAIPFYDERPAKPINEWISSIVQCGFICAMGLAVLATTKAIRLPFGTWAQSSVHISWFGETVATRVLNSLVTLFKVPMHDQNPSARVHLSNSLPQLISPLLVYAIEGHRLGNQGTPLAAPWLFSIAMQVQGIARAAPIYAILTSLFGFENGPSRAVPLQVAQSLIPAITIGFLIPTIMMLLPTPKIHAWQNWCALWQFAPLLFNLLVTGISAGIKKWKCEEKRDGKVDMSRYETKDVSTLQSVYMLAFAVQALAHITSLAYGWSHPDVSLFDTFLGLPNIFQAEWSLSSVAVQIATFFKYDMAIGVLGYLGSQLYSIWDLRRLGYIRTSEVVIAGIAILAGQVIVGPGATWAGLWYWRERKIATVGV</sequence>
<feature type="transmembrane region" description="Helical" evidence="11">
    <location>
        <begin position="544"/>
        <end position="562"/>
    </location>
</feature>
<keyword evidence="8" id="KW-0560">Oxidoreductase</keyword>
<evidence type="ECO:0000313" key="14">
    <source>
        <dbReference type="Proteomes" id="UP000605986"/>
    </source>
</evidence>
<comment type="cofactor">
    <cofactor evidence="1">
        <name>FAD</name>
        <dbReference type="ChEBI" id="CHEBI:57692"/>
    </cofactor>
</comment>
<dbReference type="PANTHER" id="PTHR47356:SF2">
    <property type="entry name" value="FAD-BINDING DOMAIN-CONTAINING PROTEIN-RELATED"/>
    <property type="match status" value="1"/>
</dbReference>
<evidence type="ECO:0000313" key="13">
    <source>
        <dbReference type="EMBL" id="KAF4439565.1"/>
    </source>
</evidence>